<feature type="domain" description="BRWD/PHIP N-terminal" evidence="2">
    <location>
        <begin position="2"/>
        <end position="39"/>
    </location>
</feature>
<dbReference type="AlphaFoldDB" id="A0A7J7FHP1"/>
<feature type="compositionally biased region" description="Pro residues" evidence="1">
    <location>
        <begin position="66"/>
        <end position="95"/>
    </location>
</feature>
<dbReference type="EMBL" id="JACDTQ010000575">
    <property type="protein sequence ID" value="KAF5927487.1"/>
    <property type="molecule type" value="Genomic_DNA"/>
</dbReference>
<evidence type="ECO:0000256" key="1">
    <source>
        <dbReference type="SAM" id="MobiDB-lite"/>
    </source>
</evidence>
<dbReference type="Proteomes" id="UP000551758">
    <property type="component" value="Unassembled WGS sequence"/>
</dbReference>
<proteinExistence type="predicted"/>
<feature type="region of interest" description="Disordered" evidence="1">
    <location>
        <begin position="66"/>
        <end position="182"/>
    </location>
</feature>
<evidence type="ECO:0000313" key="4">
    <source>
        <dbReference type="Proteomes" id="UP000551758"/>
    </source>
</evidence>
<comment type="caution">
    <text evidence="3">The sequence shown here is derived from an EMBL/GenBank/DDBJ whole genome shotgun (WGS) entry which is preliminary data.</text>
</comment>
<accession>A0A7J7FHP1</accession>
<organism evidence="3 4">
    <name type="scientific">Diceros bicornis minor</name>
    <name type="common">South-central black rhinoceros</name>
    <dbReference type="NCBI Taxonomy" id="77932"/>
    <lineage>
        <taxon>Eukaryota</taxon>
        <taxon>Metazoa</taxon>
        <taxon>Chordata</taxon>
        <taxon>Craniata</taxon>
        <taxon>Vertebrata</taxon>
        <taxon>Euteleostomi</taxon>
        <taxon>Mammalia</taxon>
        <taxon>Eutheria</taxon>
        <taxon>Laurasiatheria</taxon>
        <taxon>Perissodactyla</taxon>
        <taxon>Rhinocerotidae</taxon>
        <taxon>Diceros</taxon>
    </lineage>
</organism>
<keyword evidence="4" id="KW-1185">Reference proteome</keyword>
<feature type="compositionally biased region" description="Low complexity" evidence="1">
    <location>
        <begin position="165"/>
        <end position="182"/>
    </location>
</feature>
<sequence length="182" mass="18960">MAEPSPARRPVPLIESELYFLIARYLSAGPCRRAAQVSARAGPAAAEVLVQELEQYQVCAAVSARPPRPLRVPRPPPEPARGRPAGPPSPSPPQRPHLAPAPRGGHSCAPRVFAAAAQEVGLGGQRAQQELRRIGETFDMSLPGFPSSRPPPPLRGSRSRGGGTSPLSGASPGPRASPGGFV</sequence>
<gene>
    <name evidence="3" type="ORF">HPG69_016126</name>
</gene>
<name>A0A7J7FHP1_DICBM</name>
<evidence type="ECO:0000259" key="2">
    <source>
        <dbReference type="Pfam" id="PF25437"/>
    </source>
</evidence>
<reference evidence="3 4" key="1">
    <citation type="journal article" date="2020" name="Mol. Biol. Evol.">
        <title>Interspecific Gene Flow and the Evolution of Specialization in Black and White Rhinoceros.</title>
        <authorList>
            <person name="Moodley Y."/>
            <person name="Westbury M.V."/>
            <person name="Russo I.M."/>
            <person name="Gopalakrishnan S."/>
            <person name="Rakotoarivelo A."/>
            <person name="Olsen R.A."/>
            <person name="Prost S."/>
            <person name="Tunstall T."/>
            <person name="Ryder O.A."/>
            <person name="Dalen L."/>
            <person name="Bruford M.W."/>
        </authorList>
    </citation>
    <scope>NUCLEOTIDE SEQUENCE [LARGE SCALE GENOMIC DNA]</scope>
    <source>
        <strain evidence="3">SBR-YM</strain>
        <tissue evidence="3">Skin</tissue>
    </source>
</reference>
<protein>
    <recommendedName>
        <fullName evidence="2">BRWD/PHIP N-terminal domain-containing protein</fullName>
    </recommendedName>
</protein>
<dbReference type="Pfam" id="PF25437">
    <property type="entry name" value="BRWD1_N"/>
    <property type="match status" value="1"/>
</dbReference>
<evidence type="ECO:0000313" key="3">
    <source>
        <dbReference type="EMBL" id="KAF5927487.1"/>
    </source>
</evidence>
<dbReference type="InterPro" id="IPR057452">
    <property type="entry name" value="BRWD/PHIP_N"/>
</dbReference>